<evidence type="ECO:0000313" key="16">
    <source>
        <dbReference type="Proteomes" id="UP001141552"/>
    </source>
</evidence>
<dbReference type="PROSITE" id="PS50011">
    <property type="entry name" value="PROTEIN_KINASE_DOM"/>
    <property type="match status" value="1"/>
</dbReference>
<comment type="catalytic activity">
    <reaction evidence="10">
        <text>L-threonyl-[protein] + ATP = O-phospho-L-threonyl-[protein] + ADP + H(+)</text>
        <dbReference type="Rhea" id="RHEA:46608"/>
        <dbReference type="Rhea" id="RHEA-COMP:11060"/>
        <dbReference type="Rhea" id="RHEA-COMP:11605"/>
        <dbReference type="ChEBI" id="CHEBI:15378"/>
        <dbReference type="ChEBI" id="CHEBI:30013"/>
        <dbReference type="ChEBI" id="CHEBI:30616"/>
        <dbReference type="ChEBI" id="CHEBI:61977"/>
        <dbReference type="ChEBI" id="CHEBI:456216"/>
        <dbReference type="EC" id="2.7.11.1"/>
    </reaction>
</comment>
<dbReference type="SUPFAM" id="SSF56112">
    <property type="entry name" value="Protein kinase-like (PK-like)"/>
    <property type="match status" value="1"/>
</dbReference>
<dbReference type="Gene3D" id="1.10.510.10">
    <property type="entry name" value="Transferase(Phosphotransferase) domain 1"/>
    <property type="match status" value="1"/>
</dbReference>
<dbReference type="FunFam" id="3.30.200.20:FF:000195">
    <property type="entry name" value="G-type lectin S-receptor-like serine/threonine-protein kinase"/>
    <property type="match status" value="1"/>
</dbReference>
<evidence type="ECO:0000256" key="7">
    <source>
        <dbReference type="ARBA" id="ARBA00022840"/>
    </source>
</evidence>
<dbReference type="OrthoDB" id="1703923at2759"/>
<dbReference type="AlphaFoldDB" id="A0A9Q0J893"/>
<gene>
    <name evidence="15" type="primary">SD11_3</name>
    <name evidence="15" type="ORF">Tsubulata_016044</name>
</gene>
<dbReference type="InterPro" id="IPR017441">
    <property type="entry name" value="Protein_kinase_ATP_BS"/>
</dbReference>
<dbReference type="InterPro" id="IPR011009">
    <property type="entry name" value="Kinase-like_dom_sf"/>
</dbReference>
<feature type="domain" description="Protein kinase" evidence="14">
    <location>
        <begin position="57"/>
        <end position="333"/>
    </location>
</feature>
<evidence type="ECO:0000256" key="12">
    <source>
        <dbReference type="PROSITE-ProRule" id="PRU10141"/>
    </source>
</evidence>
<evidence type="ECO:0000313" key="15">
    <source>
        <dbReference type="EMBL" id="KAJ4833176.1"/>
    </source>
</evidence>
<accession>A0A9Q0J893</accession>
<evidence type="ECO:0000256" key="13">
    <source>
        <dbReference type="RuleBase" id="RU000304"/>
    </source>
</evidence>
<dbReference type="Gene3D" id="3.30.200.20">
    <property type="entry name" value="Phosphorylase Kinase, domain 1"/>
    <property type="match status" value="1"/>
</dbReference>
<dbReference type="InterPro" id="IPR000719">
    <property type="entry name" value="Prot_kinase_dom"/>
</dbReference>
<comment type="similarity">
    <text evidence="13">Belongs to the protein kinase superfamily.</text>
</comment>
<name>A0A9Q0J893_9ROSI</name>
<evidence type="ECO:0000256" key="11">
    <source>
        <dbReference type="ARBA" id="ARBA00048679"/>
    </source>
</evidence>
<feature type="binding site" evidence="12">
    <location>
        <position position="86"/>
    </location>
    <ligand>
        <name>ATP</name>
        <dbReference type="ChEBI" id="CHEBI:30616"/>
    </ligand>
</feature>
<dbReference type="InterPro" id="IPR008271">
    <property type="entry name" value="Ser/Thr_kinase_AS"/>
</dbReference>
<evidence type="ECO:0000256" key="3">
    <source>
        <dbReference type="ARBA" id="ARBA00022679"/>
    </source>
</evidence>
<dbReference type="GO" id="GO:0005524">
    <property type="term" value="F:ATP binding"/>
    <property type="evidence" value="ECO:0007669"/>
    <property type="project" value="UniProtKB-UniRule"/>
</dbReference>
<keyword evidence="6 15" id="KW-0418">Kinase</keyword>
<keyword evidence="5 12" id="KW-0547">Nucleotide-binding</keyword>
<proteinExistence type="inferred from homology"/>
<keyword evidence="4" id="KW-0732">Signal</keyword>
<dbReference type="PROSITE" id="PS00107">
    <property type="entry name" value="PROTEIN_KINASE_ATP"/>
    <property type="match status" value="1"/>
</dbReference>
<evidence type="ECO:0000256" key="1">
    <source>
        <dbReference type="ARBA" id="ARBA00012513"/>
    </source>
</evidence>
<evidence type="ECO:0000256" key="9">
    <source>
        <dbReference type="ARBA" id="ARBA00023180"/>
    </source>
</evidence>
<dbReference type="EMBL" id="JAKUCV010005001">
    <property type="protein sequence ID" value="KAJ4833176.1"/>
    <property type="molecule type" value="Genomic_DNA"/>
</dbReference>
<evidence type="ECO:0000256" key="6">
    <source>
        <dbReference type="ARBA" id="ARBA00022777"/>
    </source>
</evidence>
<keyword evidence="8" id="KW-1015">Disulfide bond</keyword>
<reference evidence="15" key="1">
    <citation type="submission" date="2022-02" db="EMBL/GenBank/DDBJ databases">
        <authorList>
            <person name="Henning P.M."/>
            <person name="McCubbin A.G."/>
            <person name="Shore J.S."/>
        </authorList>
    </citation>
    <scope>NUCLEOTIDE SEQUENCE</scope>
    <source>
        <strain evidence="15">F60SS</strain>
        <tissue evidence="15">Leaves</tissue>
    </source>
</reference>
<dbReference type="EC" id="2.7.11.1" evidence="1"/>
<reference evidence="15" key="2">
    <citation type="journal article" date="2023" name="Plants (Basel)">
        <title>Annotation of the Turnera subulata (Passifloraceae) Draft Genome Reveals the S-Locus Evolved after the Divergence of Turneroideae from Passifloroideae in a Stepwise Manner.</title>
        <authorList>
            <person name="Henning P.M."/>
            <person name="Roalson E.H."/>
            <person name="Mir W."/>
            <person name="McCubbin A.G."/>
            <person name="Shore J.S."/>
        </authorList>
    </citation>
    <scope>NUCLEOTIDE SEQUENCE</scope>
    <source>
        <strain evidence="15">F60SS</strain>
    </source>
</reference>
<dbReference type="SMART" id="SM00220">
    <property type="entry name" value="S_TKc"/>
    <property type="match status" value="1"/>
</dbReference>
<comment type="caution">
    <text evidence="15">The sequence shown here is derived from an EMBL/GenBank/DDBJ whole genome shotgun (WGS) entry which is preliminary data.</text>
</comment>
<dbReference type="GO" id="GO:0005886">
    <property type="term" value="C:plasma membrane"/>
    <property type="evidence" value="ECO:0007669"/>
    <property type="project" value="TreeGrafter"/>
</dbReference>
<evidence type="ECO:0000256" key="4">
    <source>
        <dbReference type="ARBA" id="ARBA00022729"/>
    </source>
</evidence>
<evidence type="ECO:0000256" key="5">
    <source>
        <dbReference type="ARBA" id="ARBA00022741"/>
    </source>
</evidence>
<dbReference type="PANTHER" id="PTHR27002:SF214">
    <property type="entry name" value="RECEPTOR-LIKE SERINE_THREONINE-PROTEIN KINASE"/>
    <property type="match status" value="1"/>
</dbReference>
<dbReference type="Proteomes" id="UP001141552">
    <property type="component" value="Unassembled WGS sequence"/>
</dbReference>
<sequence>MLKTIVAVTIPTLSAFFVLGLVFCTSCKRRKGILSENDDAEVPTFDLDTLSLATNNFSKANIIGAGGFGSVYKGQLLTGQEIAVKKLSRNSRQGVQEFRNEVVLIAKLQHKNLVGLVGSCIQGEDRMLIYEYMPNKSLDYFIFDGERSALLGWQTRFNIVLGIARGLLYLHQDSKLQIIHRDLKPSNILLDSDLNSKISDFGLARIFGNDGNAAKTNRVVGTYGYMSPEYAIDGTFSVKSDVFSLGVILLEIVSGKKNRGFFHPDHRHNLLGHAWLLWNQDKALELIDPSLEETCIKSQVVRCIHVGLLCVQKHPDDRPAMSSVVFMLGNEGVVLPQPKEPGFFFVERCLAMDAAVSGKETTNSINAVSTASVLEGR</sequence>
<evidence type="ECO:0000256" key="2">
    <source>
        <dbReference type="ARBA" id="ARBA00022527"/>
    </source>
</evidence>
<dbReference type="PANTHER" id="PTHR27002">
    <property type="entry name" value="RECEPTOR-LIKE SERINE/THREONINE-PROTEIN KINASE SD1-8"/>
    <property type="match status" value="1"/>
</dbReference>
<keyword evidence="9" id="KW-0325">Glycoprotein</keyword>
<keyword evidence="2 13" id="KW-0723">Serine/threonine-protein kinase</keyword>
<keyword evidence="3" id="KW-0808">Transferase</keyword>
<keyword evidence="16" id="KW-1185">Reference proteome</keyword>
<evidence type="ECO:0000256" key="8">
    <source>
        <dbReference type="ARBA" id="ARBA00023157"/>
    </source>
</evidence>
<organism evidence="15 16">
    <name type="scientific">Turnera subulata</name>
    <dbReference type="NCBI Taxonomy" id="218843"/>
    <lineage>
        <taxon>Eukaryota</taxon>
        <taxon>Viridiplantae</taxon>
        <taxon>Streptophyta</taxon>
        <taxon>Embryophyta</taxon>
        <taxon>Tracheophyta</taxon>
        <taxon>Spermatophyta</taxon>
        <taxon>Magnoliopsida</taxon>
        <taxon>eudicotyledons</taxon>
        <taxon>Gunneridae</taxon>
        <taxon>Pentapetalae</taxon>
        <taxon>rosids</taxon>
        <taxon>fabids</taxon>
        <taxon>Malpighiales</taxon>
        <taxon>Passifloraceae</taxon>
        <taxon>Turnera</taxon>
    </lineage>
</organism>
<keyword evidence="7 12" id="KW-0067">ATP-binding</keyword>
<comment type="catalytic activity">
    <reaction evidence="11">
        <text>L-seryl-[protein] + ATP = O-phospho-L-seryl-[protein] + ADP + H(+)</text>
        <dbReference type="Rhea" id="RHEA:17989"/>
        <dbReference type="Rhea" id="RHEA-COMP:9863"/>
        <dbReference type="Rhea" id="RHEA-COMP:11604"/>
        <dbReference type="ChEBI" id="CHEBI:15378"/>
        <dbReference type="ChEBI" id="CHEBI:29999"/>
        <dbReference type="ChEBI" id="CHEBI:30616"/>
        <dbReference type="ChEBI" id="CHEBI:83421"/>
        <dbReference type="ChEBI" id="CHEBI:456216"/>
        <dbReference type="EC" id="2.7.11.1"/>
    </reaction>
</comment>
<dbReference type="CDD" id="cd14066">
    <property type="entry name" value="STKc_IRAK"/>
    <property type="match status" value="1"/>
</dbReference>
<dbReference type="PROSITE" id="PS00108">
    <property type="entry name" value="PROTEIN_KINASE_ST"/>
    <property type="match status" value="1"/>
</dbReference>
<dbReference type="FunFam" id="1.10.510.10:FF:000060">
    <property type="entry name" value="G-type lectin S-receptor-like serine/threonine-protein kinase"/>
    <property type="match status" value="1"/>
</dbReference>
<protein>
    <recommendedName>
        <fullName evidence="1">non-specific serine/threonine protein kinase</fullName>
        <ecNumber evidence="1">2.7.11.1</ecNumber>
    </recommendedName>
</protein>
<dbReference type="Pfam" id="PF00069">
    <property type="entry name" value="Pkinase"/>
    <property type="match status" value="1"/>
</dbReference>
<evidence type="ECO:0000256" key="10">
    <source>
        <dbReference type="ARBA" id="ARBA00047899"/>
    </source>
</evidence>
<dbReference type="GO" id="GO:0004674">
    <property type="term" value="F:protein serine/threonine kinase activity"/>
    <property type="evidence" value="ECO:0007669"/>
    <property type="project" value="UniProtKB-KW"/>
</dbReference>
<evidence type="ECO:0000259" key="14">
    <source>
        <dbReference type="PROSITE" id="PS50011"/>
    </source>
</evidence>